<gene>
    <name evidence="1" type="ORF">SRB5_12270</name>
</gene>
<proteinExistence type="predicted"/>
<dbReference type="EMBL" id="WEGJ01000003">
    <property type="protein sequence ID" value="MQY11113.1"/>
    <property type="molecule type" value="Genomic_DNA"/>
</dbReference>
<dbReference type="InterPro" id="IPR049777">
    <property type="entry name" value="SCO2524-like"/>
</dbReference>
<organism evidence="1 2">
    <name type="scientific">Streptomyces smaragdinus</name>
    <dbReference type="NCBI Taxonomy" id="2585196"/>
    <lineage>
        <taxon>Bacteria</taxon>
        <taxon>Bacillati</taxon>
        <taxon>Actinomycetota</taxon>
        <taxon>Actinomycetes</taxon>
        <taxon>Kitasatosporales</taxon>
        <taxon>Streptomycetaceae</taxon>
        <taxon>Streptomyces</taxon>
    </lineage>
</organism>
<accession>A0A7K0CCN6</accession>
<evidence type="ECO:0000313" key="2">
    <source>
        <dbReference type="Proteomes" id="UP000466345"/>
    </source>
</evidence>
<keyword evidence="2" id="KW-1185">Reference proteome</keyword>
<dbReference type="AlphaFoldDB" id="A0A7K0CCN6"/>
<reference evidence="1 2" key="1">
    <citation type="submission" date="2019-10" db="EMBL/GenBank/DDBJ databases">
        <title>Streptomyces smaragdinus sp. nov. and Streptomyces fabii sp. nov., isolated from the gut of fungus growing-termite Macrotermes natalensis.</title>
        <authorList>
            <person name="Schwitalla J."/>
            <person name="Benndorf R."/>
            <person name="Martin K."/>
            <person name="De Beer W."/>
            <person name="Kaster A.-K."/>
            <person name="Vollmers J."/>
            <person name="Poulsen M."/>
            <person name="Beemelmanns C."/>
        </authorList>
    </citation>
    <scope>NUCLEOTIDE SEQUENCE [LARGE SCALE GENOMIC DNA]</scope>
    <source>
        <strain evidence="1 2">RB5</strain>
    </source>
</reference>
<dbReference type="OrthoDB" id="3311648at2"/>
<evidence type="ECO:0000313" key="1">
    <source>
        <dbReference type="EMBL" id="MQY11113.1"/>
    </source>
</evidence>
<protein>
    <submittedName>
        <fullName evidence="1">Uncharacterized protein</fullName>
    </submittedName>
</protein>
<name>A0A7K0CCN6_9ACTN</name>
<dbReference type="Proteomes" id="UP000466345">
    <property type="component" value="Unassembled WGS sequence"/>
</dbReference>
<dbReference type="NCBIfam" id="NF040567">
    <property type="entry name" value="SCO2524_fam"/>
    <property type="match status" value="1"/>
</dbReference>
<sequence length="612" mass="67723">MRIQPRQQLLEIWEALAAHSFRNGKWNWGETGGLSSVADAERLLCLMYPATEVPAFRLDDPDTTDRDVLQALESVGGRREIPVRLIEALQSYTDNHTAKDGTPSFAGGYYFVPVETGEELTPDQRALGVVDSYSLAVTLCLATLGFLKVFTQKPRRPAVLAAAEKLKDATETRLTAALVCLLRSFTVNVFDTDSSRGRELGRLVSEGRGADRQVLQQLHRDLRPVRAVIEDRLSLGLEVEGGLDDEGQLFECGWGWSVIEGAPEVTVESGIGVQADGVAQATPYLYFTVNALDGLADLYSDRTLSLGLLNSEQQTLAEALRLRWEITQQYWSTLARFGEDRWPLEDIPWRATGQKQESPYFSLSVAAIVVQDLVRLRATDDDLTRTVAVMERLAERARITSRMAEDDPVLELHNPGVKLSLAGSDKLGPLMTWTAPDFSAQLLKRCIQLCTLSRNRDSHDRLLRLAERVLGHLWRRRRTDRAGARLWDDITGVFPQGTPLVPVSWSNTERMTECMVAGRNLYQQVPIRSTELAQLARALLSEAGHLYGNELLEPSSSEGGSRSAALKSVEGKLNRSTRLLDDQPGTAGALAMQALTELDNLASGRRAAVRGM</sequence>
<dbReference type="RefSeq" id="WP_153450447.1">
    <property type="nucleotide sequence ID" value="NZ_WEGJ01000003.1"/>
</dbReference>
<comment type="caution">
    <text evidence="1">The sequence shown here is derived from an EMBL/GenBank/DDBJ whole genome shotgun (WGS) entry which is preliminary data.</text>
</comment>